<dbReference type="PANTHER" id="PTHR34298:SF2">
    <property type="entry name" value="SEGREGATION AND CONDENSATION PROTEIN B"/>
    <property type="match status" value="1"/>
</dbReference>
<evidence type="ECO:0000313" key="8">
    <source>
        <dbReference type="Proteomes" id="UP000287243"/>
    </source>
</evidence>
<evidence type="ECO:0000256" key="1">
    <source>
        <dbReference type="ARBA" id="ARBA00022490"/>
    </source>
</evidence>
<dbReference type="SUPFAM" id="SSF46785">
    <property type="entry name" value="Winged helix' DNA-binding domain"/>
    <property type="match status" value="2"/>
</dbReference>
<evidence type="ECO:0000256" key="5">
    <source>
        <dbReference type="HAMAP-Rule" id="MF_01804"/>
    </source>
</evidence>
<comment type="subcellular location">
    <subcellularLocation>
        <location evidence="5">Cytoplasm</location>
    </subcellularLocation>
    <text evidence="5">Associated with two foci at the outer edges of the nucleoid region in young cells, and at four foci within both cell halves in older cells.</text>
</comment>
<dbReference type="PANTHER" id="PTHR34298">
    <property type="entry name" value="SEGREGATION AND CONDENSATION PROTEIN B"/>
    <property type="match status" value="1"/>
</dbReference>
<dbReference type="Proteomes" id="UP000287243">
    <property type="component" value="Chromosome"/>
</dbReference>
<dbReference type="GO" id="GO:0051304">
    <property type="term" value="P:chromosome separation"/>
    <property type="evidence" value="ECO:0007669"/>
    <property type="project" value="InterPro"/>
</dbReference>
<dbReference type="HAMAP" id="MF_01804">
    <property type="entry name" value="ScpB"/>
    <property type="match status" value="1"/>
</dbReference>
<sequence length="244" mass="27191">MTDMLDPLQIKTDLEALIFVSTKPLLLEDIKKVFTNLQTSEIRDLIESLKKEYEERSSGIRIIEIAGGFQMATAPESAATIKEFYKIKHTEKLTGPSLEALAIIAYKQPVTRIDIEAVRGVNCDGVVKSLLEKNLIRIVGRKEVIGRPFVYGTTRFFLDYFGLKSLNELPKIEEFAQKDMLMNMKLASGEGEITPLSSEEERTLSQESGAAETTPPIREEETAAPEGASQETEPPILKETTDGH</sequence>
<dbReference type="Gene3D" id="1.10.10.10">
    <property type="entry name" value="Winged helix-like DNA-binding domain superfamily/Winged helix DNA-binding domain"/>
    <property type="match status" value="2"/>
</dbReference>
<dbReference type="InterPro" id="IPR005234">
    <property type="entry name" value="ScpB_csome_segregation"/>
</dbReference>
<name>A0A410P4E0_VELA1</name>
<gene>
    <name evidence="5" type="primary">scpB</name>
    <name evidence="7" type="ORF">BU251_03925</name>
</gene>
<dbReference type="RefSeq" id="WP_128699580.1">
    <property type="nucleotide sequence ID" value="NZ_CP019384.1"/>
</dbReference>
<dbReference type="NCBIfam" id="TIGR00281">
    <property type="entry name" value="SMC-Scp complex subunit ScpB"/>
    <property type="match status" value="1"/>
</dbReference>
<evidence type="ECO:0000256" key="4">
    <source>
        <dbReference type="ARBA" id="ARBA00023306"/>
    </source>
</evidence>
<dbReference type="InterPro" id="IPR036388">
    <property type="entry name" value="WH-like_DNA-bd_sf"/>
</dbReference>
<feature type="region of interest" description="Disordered" evidence="6">
    <location>
        <begin position="192"/>
        <end position="244"/>
    </location>
</feature>
<dbReference type="KEGG" id="vai:BU251_03925"/>
<organism evidence="7 8">
    <name type="scientific">Velamenicoccus archaeovorus</name>
    <dbReference type="NCBI Taxonomy" id="1930593"/>
    <lineage>
        <taxon>Bacteria</taxon>
        <taxon>Pseudomonadati</taxon>
        <taxon>Candidatus Omnitrophota</taxon>
        <taxon>Candidatus Velamenicoccus</taxon>
    </lineage>
</organism>
<evidence type="ECO:0000256" key="3">
    <source>
        <dbReference type="ARBA" id="ARBA00022829"/>
    </source>
</evidence>
<comment type="subunit">
    <text evidence="5">Homodimer. Homodimerization may be required to stabilize the binding of ScpA to the Smc head domains. Component of a cohesin-like complex composed of ScpA, ScpB and the Smc homodimer, in which ScpA and ScpB bind to the head domain of Smc. The presence of the three proteins is required for the association of the complex with DNA.</text>
</comment>
<comment type="function">
    <text evidence="5">Participates in chromosomal partition during cell division. May act via the formation of a condensin-like complex containing Smc and ScpA that pull DNA away from mid-cell into both cell halves.</text>
</comment>
<dbReference type="GO" id="GO:0005737">
    <property type="term" value="C:cytoplasm"/>
    <property type="evidence" value="ECO:0007669"/>
    <property type="project" value="UniProtKB-SubCell"/>
</dbReference>
<comment type="similarity">
    <text evidence="5">Belongs to the ScpB family.</text>
</comment>
<dbReference type="GO" id="GO:0051301">
    <property type="term" value="P:cell division"/>
    <property type="evidence" value="ECO:0007669"/>
    <property type="project" value="UniProtKB-KW"/>
</dbReference>
<dbReference type="EMBL" id="CP019384">
    <property type="protein sequence ID" value="QAT16938.1"/>
    <property type="molecule type" value="Genomic_DNA"/>
</dbReference>
<dbReference type="OrthoDB" id="9806226at2"/>
<dbReference type="InterPro" id="IPR036390">
    <property type="entry name" value="WH_DNA-bd_sf"/>
</dbReference>
<evidence type="ECO:0000256" key="6">
    <source>
        <dbReference type="SAM" id="MobiDB-lite"/>
    </source>
</evidence>
<keyword evidence="8" id="KW-1185">Reference proteome</keyword>
<accession>A0A410P4E0</accession>
<evidence type="ECO:0000313" key="7">
    <source>
        <dbReference type="EMBL" id="QAT16938.1"/>
    </source>
</evidence>
<keyword evidence="4 5" id="KW-0131">Cell cycle</keyword>
<dbReference type="GO" id="GO:0006260">
    <property type="term" value="P:DNA replication"/>
    <property type="evidence" value="ECO:0007669"/>
    <property type="project" value="UniProtKB-UniRule"/>
</dbReference>
<keyword evidence="2 5" id="KW-0132">Cell division</keyword>
<evidence type="ECO:0000256" key="2">
    <source>
        <dbReference type="ARBA" id="ARBA00022618"/>
    </source>
</evidence>
<dbReference type="AlphaFoldDB" id="A0A410P4E0"/>
<keyword evidence="3 5" id="KW-0159">Chromosome partition</keyword>
<dbReference type="Pfam" id="PF04079">
    <property type="entry name" value="SMC_ScpB"/>
    <property type="match status" value="1"/>
</dbReference>
<proteinExistence type="inferred from homology"/>
<protein>
    <recommendedName>
        <fullName evidence="5">Segregation and condensation protein B</fullName>
    </recommendedName>
</protein>
<reference evidence="7 8" key="1">
    <citation type="submission" date="2017-01" db="EMBL/GenBank/DDBJ databases">
        <title>First insights into the biology of 'candidatus Vampirococcus archaeovorus'.</title>
        <authorList>
            <person name="Kizina J."/>
            <person name="Jordan S."/>
            <person name="Stueber K."/>
            <person name="Reinhardt R."/>
            <person name="Harder J."/>
        </authorList>
    </citation>
    <scope>NUCLEOTIDE SEQUENCE [LARGE SCALE GENOMIC DNA]</scope>
    <source>
        <strain evidence="7 8">LiM</strain>
    </source>
</reference>
<keyword evidence="1 5" id="KW-0963">Cytoplasm</keyword>